<feature type="coiled-coil region" evidence="1">
    <location>
        <begin position="268"/>
        <end position="298"/>
    </location>
</feature>
<keyword evidence="4" id="KW-1185">Reference proteome</keyword>
<keyword evidence="1" id="KW-0175">Coiled coil</keyword>
<sequence length="339" mass="38535">MQRFFGWWYLLTSIPEPLGVSTPGTYELVRRSRLLSTIVFSLLLIFLMFVPACLALPNRYVVLVDIAMMPVCIIALILNRTRHPYLAGALLVVSFEAALVLVILTTRPFDEPSIQQYELFVFGELLAVSLLNARSVFLVALFNSAFIGVSLIYQEPKMDTLIQDLHTQLLPMLARPIAVQLLVAGVTYLWVANATNHMTRAYQAEITATAAQRVAEEQKEREKQERLDLQINIERVVHTYAHAMNNRITTKIAIADYEPVLWPLINVFNSLQNRLQHASQVEQELQQLRNAIASSTELIYQNEFLIQQPMPTRTALDPLFAALKEQQNIQAHGNKRLPQ</sequence>
<evidence type="ECO:0000256" key="2">
    <source>
        <dbReference type="SAM" id="Phobius"/>
    </source>
</evidence>
<reference evidence="3" key="1">
    <citation type="submission" date="2020-10" db="EMBL/GenBank/DDBJ databases">
        <title>Taxonomic study of unclassified bacteria belonging to the class Ktedonobacteria.</title>
        <authorList>
            <person name="Yabe S."/>
            <person name="Wang C.M."/>
            <person name="Zheng Y."/>
            <person name="Sakai Y."/>
            <person name="Cavaletti L."/>
            <person name="Monciardini P."/>
            <person name="Donadio S."/>
        </authorList>
    </citation>
    <scope>NUCLEOTIDE SEQUENCE</scope>
    <source>
        <strain evidence="3">ID150040</strain>
    </source>
</reference>
<protein>
    <recommendedName>
        <fullName evidence="5">HAMP domain-containing protein</fullName>
    </recommendedName>
</protein>
<keyword evidence="2" id="KW-0472">Membrane</keyword>
<accession>A0A8J3IBX0</accession>
<feature type="transmembrane region" description="Helical" evidence="2">
    <location>
        <begin position="34"/>
        <end position="54"/>
    </location>
</feature>
<keyword evidence="2" id="KW-0812">Transmembrane</keyword>
<dbReference type="Proteomes" id="UP000597444">
    <property type="component" value="Unassembled WGS sequence"/>
</dbReference>
<feature type="transmembrane region" description="Helical" evidence="2">
    <location>
        <begin position="125"/>
        <end position="153"/>
    </location>
</feature>
<feature type="transmembrane region" description="Helical" evidence="2">
    <location>
        <begin position="85"/>
        <end position="105"/>
    </location>
</feature>
<proteinExistence type="predicted"/>
<name>A0A8J3IBX0_9CHLR</name>
<feature type="transmembrane region" description="Helical" evidence="2">
    <location>
        <begin position="173"/>
        <end position="191"/>
    </location>
</feature>
<keyword evidence="2" id="KW-1133">Transmembrane helix</keyword>
<comment type="caution">
    <text evidence="3">The sequence shown here is derived from an EMBL/GenBank/DDBJ whole genome shotgun (WGS) entry which is preliminary data.</text>
</comment>
<evidence type="ECO:0000256" key="1">
    <source>
        <dbReference type="SAM" id="Coils"/>
    </source>
</evidence>
<dbReference type="RefSeq" id="WP_220203403.1">
    <property type="nucleotide sequence ID" value="NZ_BNJK01000001.1"/>
</dbReference>
<dbReference type="AlphaFoldDB" id="A0A8J3IBX0"/>
<evidence type="ECO:0008006" key="5">
    <source>
        <dbReference type="Google" id="ProtNLM"/>
    </source>
</evidence>
<evidence type="ECO:0000313" key="4">
    <source>
        <dbReference type="Proteomes" id="UP000597444"/>
    </source>
</evidence>
<evidence type="ECO:0000313" key="3">
    <source>
        <dbReference type="EMBL" id="GHO92579.1"/>
    </source>
</evidence>
<gene>
    <name evidence="3" type="ORF">KSF_026270</name>
</gene>
<organism evidence="3 4">
    <name type="scientific">Reticulibacter mediterranei</name>
    <dbReference type="NCBI Taxonomy" id="2778369"/>
    <lineage>
        <taxon>Bacteria</taxon>
        <taxon>Bacillati</taxon>
        <taxon>Chloroflexota</taxon>
        <taxon>Ktedonobacteria</taxon>
        <taxon>Ktedonobacterales</taxon>
        <taxon>Reticulibacteraceae</taxon>
        <taxon>Reticulibacter</taxon>
    </lineage>
</organism>
<dbReference type="EMBL" id="BNJK01000001">
    <property type="protein sequence ID" value="GHO92579.1"/>
    <property type="molecule type" value="Genomic_DNA"/>
</dbReference>
<feature type="transmembrane region" description="Helical" evidence="2">
    <location>
        <begin position="60"/>
        <end position="78"/>
    </location>
</feature>